<protein>
    <submittedName>
        <fullName evidence="1">Transposase</fullName>
    </submittedName>
</protein>
<name>A0A4S2CP66_9BACE</name>
<organism evidence="1 2">
    <name type="scientific">Bacteroides caecimuris</name>
    <dbReference type="NCBI Taxonomy" id="1796613"/>
    <lineage>
        <taxon>Bacteria</taxon>
        <taxon>Pseudomonadati</taxon>
        <taxon>Bacteroidota</taxon>
        <taxon>Bacteroidia</taxon>
        <taxon>Bacteroidales</taxon>
        <taxon>Bacteroidaceae</taxon>
        <taxon>Bacteroides</taxon>
    </lineage>
</organism>
<feature type="non-terminal residue" evidence="1">
    <location>
        <position position="61"/>
    </location>
</feature>
<sequence>MTEYIVSNIISTSLNSPQRIINKVYDKIGFNIIQDEELRHLVVSRICSPMSKKATVDYLRR</sequence>
<reference evidence="1 2" key="1">
    <citation type="submission" date="2019-04" db="EMBL/GenBank/DDBJ databases">
        <title>Microbes associate with the intestines of laboratory mice.</title>
        <authorList>
            <person name="Navarre W."/>
            <person name="Wong E."/>
            <person name="Huang K."/>
            <person name="Tropini C."/>
            <person name="Ng K."/>
            <person name="Yu B."/>
        </authorList>
    </citation>
    <scope>NUCLEOTIDE SEQUENCE [LARGE SCALE GENOMIC DNA]</scope>
    <source>
        <strain evidence="1 2">NM63_1-25</strain>
    </source>
</reference>
<gene>
    <name evidence="1" type="ORF">E5353_14660</name>
</gene>
<accession>A0A4S2CP66</accession>
<evidence type="ECO:0000313" key="1">
    <source>
        <dbReference type="EMBL" id="TGY30507.1"/>
    </source>
</evidence>
<comment type="caution">
    <text evidence="1">The sequence shown here is derived from an EMBL/GenBank/DDBJ whole genome shotgun (WGS) entry which is preliminary data.</text>
</comment>
<dbReference type="EMBL" id="SRYX01000066">
    <property type="protein sequence ID" value="TGY30507.1"/>
    <property type="molecule type" value="Genomic_DNA"/>
</dbReference>
<dbReference type="Proteomes" id="UP000309566">
    <property type="component" value="Unassembled WGS sequence"/>
</dbReference>
<evidence type="ECO:0000313" key="2">
    <source>
        <dbReference type="Proteomes" id="UP000309566"/>
    </source>
</evidence>
<dbReference type="AlphaFoldDB" id="A0A4S2CP66"/>
<proteinExistence type="predicted"/>